<dbReference type="Proteomes" id="UP000008827">
    <property type="component" value="Chromosome 19"/>
</dbReference>
<keyword evidence="4" id="KW-1185">Reference proteome</keyword>
<dbReference type="AlphaFoldDB" id="A0A0R0EI77"/>
<feature type="domain" description="Retrotransposon Copia-like N-terminal" evidence="1">
    <location>
        <begin position="2"/>
        <end position="37"/>
    </location>
</feature>
<dbReference type="Pfam" id="PF14244">
    <property type="entry name" value="Retrotran_gag_3"/>
    <property type="match status" value="1"/>
</dbReference>
<accession>A0A0R0EI77</accession>
<dbReference type="PANTHER" id="PTHR37610:SF55">
    <property type="entry name" value="RETROTRANSPOSON COPIA-LIKE N-TERMINAL DOMAIN-CONTAINING PROTEIN"/>
    <property type="match status" value="1"/>
</dbReference>
<dbReference type="PANTHER" id="PTHR37610">
    <property type="entry name" value="CCHC-TYPE DOMAIN-CONTAINING PROTEIN"/>
    <property type="match status" value="1"/>
</dbReference>
<protein>
    <recommendedName>
        <fullName evidence="1">Retrotransposon Copia-like N-terminal domain-containing protein</fullName>
    </recommendedName>
</protein>
<name>A0A0R0EI77_SOYBN</name>
<dbReference type="EMBL" id="CM000852">
    <property type="protein sequence ID" value="KRG93963.1"/>
    <property type="molecule type" value="Genomic_DNA"/>
</dbReference>
<gene>
    <name evidence="2" type="ORF">GLYMA_19G052800</name>
</gene>
<evidence type="ECO:0000313" key="3">
    <source>
        <dbReference type="EnsemblPlants" id="KRG93963"/>
    </source>
</evidence>
<dbReference type="InParanoid" id="A0A0R0EI77"/>
<evidence type="ECO:0000259" key="1">
    <source>
        <dbReference type="Pfam" id="PF14244"/>
    </source>
</evidence>
<proteinExistence type="predicted"/>
<dbReference type="InterPro" id="IPR029472">
    <property type="entry name" value="Copia-like_N"/>
</dbReference>
<dbReference type="SMR" id="A0A0R0EI77"/>
<dbReference type="EnsemblPlants" id="KRG93963">
    <property type="protein sequence ID" value="KRG93963"/>
    <property type="gene ID" value="GLYMA_19G052800"/>
</dbReference>
<evidence type="ECO:0000313" key="2">
    <source>
        <dbReference type="EMBL" id="KRG93963.1"/>
    </source>
</evidence>
<evidence type="ECO:0000313" key="4">
    <source>
        <dbReference type="Proteomes" id="UP000008827"/>
    </source>
</evidence>
<sequence>MTLVLTRNNYHPWSRYVKMDFISKNKMGFLTGTILIPAHIDPLYVVWECCNILIMYWLLNYLSQSISKSVIYFDHVVDVWNGLKESFSQGDLLHTVELQEEVYGLKQGSHSVTKYSPNLIQFGRNLTIIIP</sequence>
<reference evidence="3" key="2">
    <citation type="submission" date="2018-02" db="UniProtKB">
        <authorList>
            <consortium name="EnsemblPlants"/>
        </authorList>
    </citation>
    <scope>IDENTIFICATION</scope>
    <source>
        <strain evidence="3">Williams 82</strain>
    </source>
</reference>
<reference evidence="2" key="3">
    <citation type="submission" date="2018-07" db="EMBL/GenBank/DDBJ databases">
        <title>WGS assembly of Glycine max.</title>
        <authorList>
            <person name="Schmutz J."/>
            <person name="Cannon S."/>
            <person name="Schlueter J."/>
            <person name="Ma J."/>
            <person name="Mitros T."/>
            <person name="Nelson W."/>
            <person name="Hyten D."/>
            <person name="Song Q."/>
            <person name="Thelen J."/>
            <person name="Cheng J."/>
            <person name="Xu D."/>
            <person name="Hellsten U."/>
            <person name="May G."/>
            <person name="Yu Y."/>
            <person name="Sakurai T."/>
            <person name="Umezawa T."/>
            <person name="Bhattacharyya M."/>
            <person name="Sandhu D."/>
            <person name="Valliyodan B."/>
            <person name="Lindquist E."/>
            <person name="Peto M."/>
            <person name="Grant D."/>
            <person name="Shu S."/>
            <person name="Goodstein D."/>
            <person name="Barry K."/>
            <person name="Futrell-Griggs M."/>
            <person name="Abernathy B."/>
            <person name="Du J."/>
            <person name="Tian Z."/>
            <person name="Zhu L."/>
            <person name="Gill N."/>
            <person name="Joshi T."/>
            <person name="Libault M."/>
            <person name="Sethuraman A."/>
            <person name="Zhang X."/>
            <person name="Shinozaki K."/>
            <person name="Nguyen H."/>
            <person name="Wing R."/>
            <person name="Cregan P."/>
            <person name="Specht J."/>
            <person name="Grimwood J."/>
            <person name="Rokhsar D."/>
            <person name="Stacey G."/>
            <person name="Shoemaker R."/>
            <person name="Jackson S."/>
        </authorList>
    </citation>
    <scope>NUCLEOTIDE SEQUENCE</scope>
    <source>
        <tissue evidence="2">Callus</tissue>
    </source>
</reference>
<organism evidence="2">
    <name type="scientific">Glycine max</name>
    <name type="common">Soybean</name>
    <name type="synonym">Glycine hispida</name>
    <dbReference type="NCBI Taxonomy" id="3847"/>
    <lineage>
        <taxon>Eukaryota</taxon>
        <taxon>Viridiplantae</taxon>
        <taxon>Streptophyta</taxon>
        <taxon>Embryophyta</taxon>
        <taxon>Tracheophyta</taxon>
        <taxon>Spermatophyta</taxon>
        <taxon>Magnoliopsida</taxon>
        <taxon>eudicotyledons</taxon>
        <taxon>Gunneridae</taxon>
        <taxon>Pentapetalae</taxon>
        <taxon>rosids</taxon>
        <taxon>fabids</taxon>
        <taxon>Fabales</taxon>
        <taxon>Fabaceae</taxon>
        <taxon>Papilionoideae</taxon>
        <taxon>50 kb inversion clade</taxon>
        <taxon>NPAAA clade</taxon>
        <taxon>indigoferoid/millettioid clade</taxon>
        <taxon>Phaseoleae</taxon>
        <taxon>Glycine</taxon>
        <taxon>Glycine subgen. Soja</taxon>
    </lineage>
</organism>
<reference evidence="2 3" key="1">
    <citation type="journal article" date="2010" name="Nature">
        <title>Genome sequence of the palaeopolyploid soybean.</title>
        <authorList>
            <person name="Schmutz J."/>
            <person name="Cannon S.B."/>
            <person name="Schlueter J."/>
            <person name="Ma J."/>
            <person name="Mitros T."/>
            <person name="Nelson W."/>
            <person name="Hyten D.L."/>
            <person name="Song Q."/>
            <person name="Thelen J.J."/>
            <person name="Cheng J."/>
            <person name="Xu D."/>
            <person name="Hellsten U."/>
            <person name="May G.D."/>
            <person name="Yu Y."/>
            <person name="Sakurai T."/>
            <person name="Umezawa T."/>
            <person name="Bhattacharyya M.K."/>
            <person name="Sandhu D."/>
            <person name="Valliyodan B."/>
            <person name="Lindquist E."/>
            <person name="Peto M."/>
            <person name="Grant D."/>
            <person name="Shu S."/>
            <person name="Goodstein D."/>
            <person name="Barry K."/>
            <person name="Futrell-Griggs M."/>
            <person name="Abernathy B."/>
            <person name="Du J."/>
            <person name="Tian Z."/>
            <person name="Zhu L."/>
            <person name="Gill N."/>
            <person name="Joshi T."/>
            <person name="Libault M."/>
            <person name="Sethuraman A."/>
            <person name="Zhang X.-C."/>
            <person name="Shinozaki K."/>
            <person name="Nguyen H.T."/>
            <person name="Wing R.A."/>
            <person name="Cregan P."/>
            <person name="Specht J."/>
            <person name="Grimwood J."/>
            <person name="Rokhsar D."/>
            <person name="Stacey G."/>
            <person name="Shoemaker R.C."/>
            <person name="Jackson S.A."/>
        </authorList>
    </citation>
    <scope>NUCLEOTIDE SEQUENCE</scope>
    <source>
        <strain evidence="3">cv. Williams 82</strain>
        <tissue evidence="2">Callus</tissue>
    </source>
</reference>
<dbReference type="Gramene" id="KRG93963">
    <property type="protein sequence ID" value="KRG93963"/>
    <property type="gene ID" value="GLYMA_19G052800"/>
</dbReference>